<reference evidence="3 5" key="2">
    <citation type="submission" date="2019-03" db="EMBL/GenBank/DDBJ databases">
        <title>Genomic Encyclopedia of Type Strains, Phase IV (KMG-IV): sequencing the most valuable type-strain genomes for metagenomic binning, comparative biology and taxonomic classification.</title>
        <authorList>
            <person name="Goeker M."/>
        </authorList>
    </citation>
    <scope>NUCLEOTIDE SEQUENCE [LARGE SCALE GENOMIC DNA]</scope>
    <source>
        <strain evidence="3 5">DSM 3764</strain>
    </source>
</reference>
<evidence type="ECO:0000313" key="4">
    <source>
        <dbReference type="Proteomes" id="UP000255108"/>
    </source>
</evidence>
<feature type="domain" description="HDOD" evidence="1">
    <location>
        <begin position="123"/>
        <end position="312"/>
    </location>
</feature>
<dbReference type="Proteomes" id="UP000255108">
    <property type="component" value="Unassembled WGS sequence"/>
</dbReference>
<name>A0A377SXU8_9NEIS</name>
<dbReference type="Pfam" id="PF08668">
    <property type="entry name" value="HDOD"/>
    <property type="match status" value="1"/>
</dbReference>
<dbReference type="InterPro" id="IPR052340">
    <property type="entry name" value="RNase_Y/CdgJ"/>
</dbReference>
<sequence length="331" mass="35229">MLLEPVWNTENQWVALRAHADGAQLALLAPMLADSSLAKLPCLWESTDGLLPPDLPEPHPYVVLLNNNELALPSPQTSRRLLSAPSEDPGLICGITTLPSQLPPKAWLTGTWLLAPQKNDGRPNPSKPVLLELLGLITSDADTPAIESVIAKAPQLVFSLLRLVNSVAVGGGAHAESLRQAIAILGRRQLQRWLQLLLYAEQFGSDSGTPPLLLLAALRAKRLESWAGSDALPNLKPDAAFMAGMLSLLDRLFGQPLAEILNPLPLSPELSAGLLAAEGPIGNAIKALGAIEAADNTLLASLLPDTQSANWLQSEINACHWVRKLLASGDA</sequence>
<reference evidence="2 4" key="1">
    <citation type="submission" date="2018-06" db="EMBL/GenBank/DDBJ databases">
        <authorList>
            <consortium name="Pathogen Informatics"/>
            <person name="Doyle S."/>
        </authorList>
    </citation>
    <scope>NUCLEOTIDE SEQUENCE [LARGE SCALE GENOMIC DNA]</scope>
    <source>
        <strain evidence="2 4">NCTC11159</strain>
    </source>
</reference>
<dbReference type="EMBL" id="SMBT01000013">
    <property type="protein sequence ID" value="TCU83000.1"/>
    <property type="molecule type" value="Genomic_DNA"/>
</dbReference>
<gene>
    <name evidence="3" type="ORF">EV682_11360</name>
    <name evidence="2" type="ORF">NCTC11159_04413</name>
</gene>
<dbReference type="PANTHER" id="PTHR33525:SF4">
    <property type="entry name" value="CYCLIC DI-GMP PHOSPHODIESTERASE CDGJ"/>
    <property type="match status" value="1"/>
</dbReference>
<evidence type="ECO:0000313" key="5">
    <source>
        <dbReference type="Proteomes" id="UP000295794"/>
    </source>
</evidence>
<evidence type="ECO:0000259" key="1">
    <source>
        <dbReference type="PROSITE" id="PS51833"/>
    </source>
</evidence>
<dbReference type="EMBL" id="UGHR01000006">
    <property type="protein sequence ID" value="STR45823.1"/>
    <property type="molecule type" value="Genomic_DNA"/>
</dbReference>
<dbReference type="OrthoDB" id="9804751at2"/>
<keyword evidence="5" id="KW-1185">Reference proteome</keyword>
<dbReference type="Gene3D" id="1.10.3210.10">
    <property type="entry name" value="Hypothetical protein af1432"/>
    <property type="match status" value="1"/>
</dbReference>
<dbReference type="SUPFAM" id="SSF109604">
    <property type="entry name" value="HD-domain/PDEase-like"/>
    <property type="match status" value="1"/>
</dbReference>
<evidence type="ECO:0000313" key="3">
    <source>
        <dbReference type="EMBL" id="TCU83000.1"/>
    </source>
</evidence>
<dbReference type="Proteomes" id="UP000295794">
    <property type="component" value="Unassembled WGS sequence"/>
</dbReference>
<dbReference type="RefSeq" id="WP_115230066.1">
    <property type="nucleotide sequence ID" value="NZ_CAWOLO010000013.1"/>
</dbReference>
<organism evidence="2 4">
    <name type="scientific">Iodobacter fluviatilis</name>
    <dbReference type="NCBI Taxonomy" id="537"/>
    <lineage>
        <taxon>Bacteria</taxon>
        <taxon>Pseudomonadati</taxon>
        <taxon>Pseudomonadota</taxon>
        <taxon>Betaproteobacteria</taxon>
        <taxon>Neisseriales</taxon>
        <taxon>Chitinibacteraceae</taxon>
        <taxon>Iodobacter</taxon>
    </lineage>
</organism>
<accession>A0A377SXU8</accession>
<dbReference type="PANTHER" id="PTHR33525">
    <property type="match status" value="1"/>
</dbReference>
<evidence type="ECO:0000313" key="2">
    <source>
        <dbReference type="EMBL" id="STR45823.1"/>
    </source>
</evidence>
<dbReference type="InterPro" id="IPR013976">
    <property type="entry name" value="HDOD"/>
</dbReference>
<protein>
    <submittedName>
        <fullName evidence="2 3">HDOD domain</fullName>
    </submittedName>
</protein>
<dbReference type="AlphaFoldDB" id="A0A377SXU8"/>
<dbReference type="PROSITE" id="PS51833">
    <property type="entry name" value="HDOD"/>
    <property type="match status" value="1"/>
</dbReference>
<proteinExistence type="predicted"/>